<name>A0A6A5K730_9PLEO</name>
<organism evidence="1 2">
    <name type="scientific">Decorospora gaudefroyi</name>
    <dbReference type="NCBI Taxonomy" id="184978"/>
    <lineage>
        <taxon>Eukaryota</taxon>
        <taxon>Fungi</taxon>
        <taxon>Dikarya</taxon>
        <taxon>Ascomycota</taxon>
        <taxon>Pezizomycotina</taxon>
        <taxon>Dothideomycetes</taxon>
        <taxon>Pleosporomycetidae</taxon>
        <taxon>Pleosporales</taxon>
        <taxon>Pleosporineae</taxon>
        <taxon>Pleosporaceae</taxon>
        <taxon>Decorospora</taxon>
    </lineage>
</organism>
<evidence type="ECO:0000313" key="2">
    <source>
        <dbReference type="Proteomes" id="UP000800040"/>
    </source>
</evidence>
<dbReference type="Proteomes" id="UP000800040">
    <property type="component" value="Unassembled WGS sequence"/>
</dbReference>
<dbReference type="AlphaFoldDB" id="A0A6A5K730"/>
<gene>
    <name evidence="1" type="ORF">BDW02DRAFT_582684</name>
</gene>
<protein>
    <submittedName>
        <fullName evidence="1">Uncharacterized protein</fullName>
    </submittedName>
</protein>
<accession>A0A6A5K730</accession>
<sequence length="199" mass="22229">MHCFSEIRNEVYYYGLDMNETRAFSWQSAKKLKSKHRARRVSNKVYESTANLMLTCKRVYLEAISLLEQTATVLLHLSDILRPPAAPNIPGALSSFADLSIRDERSMVSRGKKKLEHGWELLDVLNTLPATYPQVGGPAEAAAERRRREAVVILTDNILAGVSHPISPISTILMPPRTCVRALGVVSRLSWSFVSQTPP</sequence>
<reference evidence="1" key="1">
    <citation type="submission" date="2020-01" db="EMBL/GenBank/DDBJ databases">
        <authorList>
            <consortium name="DOE Joint Genome Institute"/>
            <person name="Haridas S."/>
            <person name="Albert R."/>
            <person name="Binder M."/>
            <person name="Bloem J."/>
            <person name="Labutti K."/>
            <person name="Salamov A."/>
            <person name="Andreopoulos B."/>
            <person name="Baker S.E."/>
            <person name="Barry K."/>
            <person name="Bills G."/>
            <person name="Bluhm B.H."/>
            <person name="Cannon C."/>
            <person name="Castanera R."/>
            <person name="Culley D.E."/>
            <person name="Daum C."/>
            <person name="Ezra D."/>
            <person name="Gonzalez J.B."/>
            <person name="Henrissat B."/>
            <person name="Kuo A."/>
            <person name="Liang C."/>
            <person name="Lipzen A."/>
            <person name="Lutzoni F."/>
            <person name="Magnuson J."/>
            <person name="Mondo S."/>
            <person name="Nolan M."/>
            <person name="Ohm R."/>
            <person name="Pangilinan J."/>
            <person name="Park H.-J."/>
            <person name="Ramirez L."/>
            <person name="Alfaro M."/>
            <person name="Sun H."/>
            <person name="Tritt A."/>
            <person name="Yoshinaga Y."/>
            <person name="Zwiers L.-H."/>
            <person name="Turgeon B.G."/>
            <person name="Goodwin S.B."/>
            <person name="Spatafora J.W."/>
            <person name="Crous P.W."/>
            <person name="Grigoriev I.V."/>
        </authorList>
    </citation>
    <scope>NUCLEOTIDE SEQUENCE</scope>
    <source>
        <strain evidence="1">P77</strain>
    </source>
</reference>
<proteinExistence type="predicted"/>
<keyword evidence="2" id="KW-1185">Reference proteome</keyword>
<evidence type="ECO:0000313" key="1">
    <source>
        <dbReference type="EMBL" id="KAF1830667.1"/>
    </source>
</evidence>
<dbReference type="EMBL" id="ML975388">
    <property type="protein sequence ID" value="KAF1830667.1"/>
    <property type="molecule type" value="Genomic_DNA"/>
</dbReference>